<evidence type="ECO:0000256" key="5">
    <source>
        <dbReference type="SAM" id="MobiDB-lite"/>
    </source>
</evidence>
<sequence>MKINVGQNAHQCVIEEDEHRVAKAECGAQNMTKEARLRHRFVRAEISEVNTSAEGLLYGPRIDDSIDFEMIASEIGSTNTDTVNVRITNEKAPLIHGRGVFQRLSNIFKIRRTHTEGDGYVEFGNLGVDSTRTLGTFAGVFSPVTLSMFSALVFIRMGYIVGNAGLFVTLTQFLIAYSILLFTVASISRMGLHLGGEGGAFGRIRAHSLKDGVGCDQRRGPSSQSVNEIMLMAAGRLMEQGALHLERFPRTTSGVFSQTPAIRGSVWVISRIHGSRGTKMDKTITNKLNTKTKTRDTTMDEVLEGVASLGNEQPEEHNSGHPKSESDSADQQGNARNSFREREGLLKPKSLPLKLILVLGPVAVEP</sequence>
<organism evidence="8">
    <name type="scientific">Camponotus floridanus</name>
    <name type="common">Florida carpenter ant</name>
    <dbReference type="NCBI Taxonomy" id="104421"/>
    <lineage>
        <taxon>Eukaryota</taxon>
        <taxon>Metazoa</taxon>
        <taxon>Ecdysozoa</taxon>
        <taxon>Arthropoda</taxon>
        <taxon>Hexapoda</taxon>
        <taxon>Insecta</taxon>
        <taxon>Pterygota</taxon>
        <taxon>Neoptera</taxon>
        <taxon>Endopterygota</taxon>
        <taxon>Hymenoptera</taxon>
        <taxon>Apocrita</taxon>
        <taxon>Aculeata</taxon>
        <taxon>Formicoidea</taxon>
        <taxon>Formicidae</taxon>
        <taxon>Formicinae</taxon>
        <taxon>Camponotus</taxon>
    </lineage>
</organism>
<feature type="compositionally biased region" description="Basic and acidic residues" evidence="5">
    <location>
        <begin position="314"/>
        <end position="326"/>
    </location>
</feature>
<comment type="subcellular location">
    <subcellularLocation>
        <location evidence="1">Membrane</location>
        <topology evidence="1">Multi-pass membrane protein</topology>
    </subcellularLocation>
</comment>
<evidence type="ECO:0000256" key="1">
    <source>
        <dbReference type="ARBA" id="ARBA00004141"/>
    </source>
</evidence>
<proteinExistence type="predicted"/>
<feature type="transmembrane region" description="Helical" evidence="6">
    <location>
        <begin position="134"/>
        <end position="155"/>
    </location>
</feature>
<dbReference type="GO" id="GO:0016020">
    <property type="term" value="C:membrane"/>
    <property type="evidence" value="ECO:0007669"/>
    <property type="project" value="UniProtKB-SubCell"/>
</dbReference>
<evidence type="ECO:0000256" key="4">
    <source>
        <dbReference type="ARBA" id="ARBA00023136"/>
    </source>
</evidence>
<evidence type="ECO:0000256" key="2">
    <source>
        <dbReference type="ARBA" id="ARBA00022692"/>
    </source>
</evidence>
<evidence type="ECO:0000313" key="7">
    <source>
        <dbReference type="EMBL" id="EFN60688.1"/>
    </source>
</evidence>
<dbReference type="PANTHER" id="PTHR11827:SF72">
    <property type="entry name" value="GH08340P"/>
    <property type="match status" value="1"/>
</dbReference>
<keyword evidence="3 6" id="KW-1133">Transmembrane helix</keyword>
<dbReference type="EMBL" id="GL444693">
    <property type="protein sequence ID" value="EFN60688.1"/>
    <property type="molecule type" value="Genomic_DNA"/>
</dbReference>
<dbReference type="GO" id="GO:0015379">
    <property type="term" value="F:potassium:chloride symporter activity"/>
    <property type="evidence" value="ECO:0007669"/>
    <property type="project" value="TreeGrafter"/>
</dbReference>
<reference evidence="7 8" key="1">
    <citation type="journal article" date="2010" name="Science">
        <title>Genomic comparison of the ants Camponotus floridanus and Harpegnathos saltator.</title>
        <authorList>
            <person name="Bonasio R."/>
            <person name="Zhang G."/>
            <person name="Ye C."/>
            <person name="Mutti N.S."/>
            <person name="Fang X."/>
            <person name="Qin N."/>
            <person name="Donahue G."/>
            <person name="Yang P."/>
            <person name="Li Q."/>
            <person name="Li C."/>
            <person name="Zhang P."/>
            <person name="Huang Z."/>
            <person name="Berger S.L."/>
            <person name="Reinberg D."/>
            <person name="Wang J."/>
            <person name="Liebig J."/>
        </authorList>
    </citation>
    <scope>NUCLEOTIDE SEQUENCE [LARGE SCALE GENOMIC DNA]</scope>
    <source>
        <strain evidence="8">C129</strain>
    </source>
</reference>
<accession>E2B0U7</accession>
<evidence type="ECO:0000256" key="6">
    <source>
        <dbReference type="SAM" id="Phobius"/>
    </source>
</evidence>
<protein>
    <submittedName>
        <fullName evidence="7">Solute carrier family 12 member 9</fullName>
    </submittedName>
</protein>
<name>E2B0U7_CAMFO</name>
<keyword evidence="2 6" id="KW-0812">Transmembrane</keyword>
<dbReference type="InterPro" id="IPR004842">
    <property type="entry name" value="SLC12A_fam"/>
</dbReference>
<keyword evidence="4 6" id="KW-0472">Membrane</keyword>
<dbReference type="OrthoDB" id="2020542at2759"/>
<dbReference type="Proteomes" id="UP000000311">
    <property type="component" value="Unassembled WGS sequence"/>
</dbReference>
<dbReference type="GO" id="GO:0055075">
    <property type="term" value="P:potassium ion homeostasis"/>
    <property type="evidence" value="ECO:0007669"/>
    <property type="project" value="TreeGrafter"/>
</dbReference>
<dbReference type="GO" id="GO:0055064">
    <property type="term" value="P:chloride ion homeostasis"/>
    <property type="evidence" value="ECO:0007669"/>
    <property type="project" value="TreeGrafter"/>
</dbReference>
<gene>
    <name evidence="7" type="ORF">EAG_04855</name>
</gene>
<dbReference type="PANTHER" id="PTHR11827">
    <property type="entry name" value="SOLUTE CARRIER FAMILY 12, CATION COTRANSPORTERS"/>
    <property type="match status" value="1"/>
</dbReference>
<feature type="transmembrane region" description="Helical" evidence="6">
    <location>
        <begin position="161"/>
        <end position="184"/>
    </location>
</feature>
<evidence type="ECO:0000313" key="8">
    <source>
        <dbReference type="Proteomes" id="UP000000311"/>
    </source>
</evidence>
<keyword evidence="8" id="KW-1185">Reference proteome</keyword>
<feature type="region of interest" description="Disordered" evidence="5">
    <location>
        <begin position="310"/>
        <end position="344"/>
    </location>
</feature>
<evidence type="ECO:0000256" key="3">
    <source>
        <dbReference type="ARBA" id="ARBA00022989"/>
    </source>
</evidence>
<dbReference type="InParanoid" id="E2B0U7"/>
<dbReference type="AlphaFoldDB" id="E2B0U7"/>
<dbReference type="GO" id="GO:0006884">
    <property type="term" value="P:cell volume homeostasis"/>
    <property type="evidence" value="ECO:0007669"/>
    <property type="project" value="TreeGrafter"/>
</dbReference>